<name>A0AA41ZA67_9HYPH</name>
<organism evidence="2 3">
    <name type="scientific">Lichenifustis flavocetrariae</name>
    <dbReference type="NCBI Taxonomy" id="2949735"/>
    <lineage>
        <taxon>Bacteria</taxon>
        <taxon>Pseudomonadati</taxon>
        <taxon>Pseudomonadota</taxon>
        <taxon>Alphaproteobacteria</taxon>
        <taxon>Hyphomicrobiales</taxon>
        <taxon>Lichenihabitantaceae</taxon>
        <taxon>Lichenifustis</taxon>
    </lineage>
</organism>
<dbReference type="InterPro" id="IPR025668">
    <property type="entry name" value="Tnp_DDE_dom"/>
</dbReference>
<dbReference type="EMBL" id="JAMOIM010000180">
    <property type="protein sequence ID" value="MCW6513313.1"/>
    <property type="molecule type" value="Genomic_DNA"/>
</dbReference>
<proteinExistence type="predicted"/>
<protein>
    <submittedName>
        <fullName evidence="2">Transposase</fullName>
    </submittedName>
</protein>
<evidence type="ECO:0000313" key="2">
    <source>
        <dbReference type="EMBL" id="MCW6513313.1"/>
    </source>
</evidence>
<feature type="domain" description="Transposase DDE" evidence="1">
    <location>
        <begin position="1"/>
        <end position="135"/>
    </location>
</feature>
<accession>A0AA41ZA67</accession>
<keyword evidence="3" id="KW-1185">Reference proteome</keyword>
<gene>
    <name evidence="2" type="ORF">M8523_36435</name>
</gene>
<dbReference type="Proteomes" id="UP001165667">
    <property type="component" value="Unassembled WGS sequence"/>
</dbReference>
<reference evidence="2" key="1">
    <citation type="submission" date="2022-05" db="EMBL/GenBank/DDBJ databases">
        <authorList>
            <person name="Pankratov T."/>
        </authorList>
    </citation>
    <scope>NUCLEOTIDE SEQUENCE</scope>
    <source>
        <strain evidence="2">BP6-180914</strain>
    </source>
</reference>
<dbReference type="AlphaFoldDB" id="A0AA41ZA67"/>
<dbReference type="Pfam" id="PF13701">
    <property type="entry name" value="DDE_Tnp_1_4"/>
    <property type="match status" value="1"/>
</dbReference>
<comment type="caution">
    <text evidence="2">The sequence shown here is derived from an EMBL/GenBank/DDBJ whole genome shotgun (WGS) entry which is preliminary data.</text>
</comment>
<sequence>EATRLGLDIRFVVTNVAEGTPAWIYETLYCARGQAENLIKLHKSQLRSDRTSCRSALANQMRLVLHTAAYWLMLTVRDAIPTLRNLARAEFTTLRLRLLKVAARITEARHRVRLAFAAACPEADLIAALPAALLRPRI</sequence>
<feature type="non-terminal residue" evidence="2">
    <location>
        <position position="1"/>
    </location>
</feature>
<evidence type="ECO:0000313" key="3">
    <source>
        <dbReference type="Proteomes" id="UP001165667"/>
    </source>
</evidence>
<dbReference type="RefSeq" id="WP_282589683.1">
    <property type="nucleotide sequence ID" value="NZ_JAMOIM010000180.1"/>
</dbReference>
<evidence type="ECO:0000259" key="1">
    <source>
        <dbReference type="Pfam" id="PF13701"/>
    </source>
</evidence>